<dbReference type="SMART" id="SM00717">
    <property type="entry name" value="SANT"/>
    <property type="match status" value="1"/>
</dbReference>
<feature type="domain" description="Myb-like" evidence="1">
    <location>
        <begin position="3"/>
        <end position="76"/>
    </location>
</feature>
<dbReference type="PANTHER" id="PTHR23098">
    <property type="entry name" value="AGAP001331-PA-RELATED"/>
    <property type="match status" value="1"/>
</dbReference>
<dbReference type="InParanoid" id="K1S5S8"/>
<dbReference type="Gene3D" id="1.10.10.60">
    <property type="entry name" value="Homeodomain-like"/>
    <property type="match status" value="1"/>
</dbReference>
<dbReference type="GO" id="GO:0005634">
    <property type="term" value="C:nucleus"/>
    <property type="evidence" value="ECO:0007669"/>
    <property type="project" value="TreeGrafter"/>
</dbReference>
<sequence>MEGKQKRKPNWTSDESLALASLVDDYKHILRRKLNPSLTSDMKTRAWGEVSQKLCAMGVGPSRTPAEVEKKWHNIFSNSKSEISSYRRTVSGTGQSVIVLHSAINLIGYIKLTVDLTYVPNFFFFSSKLYFC</sequence>
<dbReference type="AlphaFoldDB" id="K1S5S8"/>
<gene>
    <name evidence="2" type="ORF">CGI_10021342</name>
</gene>
<protein>
    <recommendedName>
        <fullName evidence="1">Myb-like domain-containing protein</fullName>
    </recommendedName>
</protein>
<dbReference type="PROSITE" id="PS50090">
    <property type="entry name" value="MYB_LIKE"/>
    <property type="match status" value="1"/>
</dbReference>
<dbReference type="EMBL" id="JH816892">
    <property type="protein sequence ID" value="EKC42731.1"/>
    <property type="molecule type" value="Genomic_DNA"/>
</dbReference>
<dbReference type="InterPro" id="IPR001005">
    <property type="entry name" value="SANT/Myb"/>
</dbReference>
<evidence type="ECO:0000259" key="1">
    <source>
        <dbReference type="PROSITE" id="PS50090"/>
    </source>
</evidence>
<evidence type="ECO:0000313" key="2">
    <source>
        <dbReference type="EMBL" id="EKC42731.1"/>
    </source>
</evidence>
<dbReference type="InterPro" id="IPR028002">
    <property type="entry name" value="Myb_DNA-bind_5"/>
</dbReference>
<proteinExistence type="predicted"/>
<dbReference type="Pfam" id="PF13873">
    <property type="entry name" value="Myb_DNA-bind_5"/>
    <property type="match status" value="1"/>
</dbReference>
<name>K1S5S8_MAGGI</name>
<reference evidence="2" key="1">
    <citation type="journal article" date="2012" name="Nature">
        <title>The oyster genome reveals stress adaptation and complexity of shell formation.</title>
        <authorList>
            <person name="Zhang G."/>
            <person name="Fang X."/>
            <person name="Guo X."/>
            <person name="Li L."/>
            <person name="Luo R."/>
            <person name="Xu F."/>
            <person name="Yang P."/>
            <person name="Zhang L."/>
            <person name="Wang X."/>
            <person name="Qi H."/>
            <person name="Xiong Z."/>
            <person name="Que H."/>
            <person name="Xie Y."/>
            <person name="Holland P.W."/>
            <person name="Paps J."/>
            <person name="Zhu Y."/>
            <person name="Wu F."/>
            <person name="Chen Y."/>
            <person name="Wang J."/>
            <person name="Peng C."/>
            <person name="Meng J."/>
            <person name="Yang L."/>
            <person name="Liu J."/>
            <person name="Wen B."/>
            <person name="Zhang N."/>
            <person name="Huang Z."/>
            <person name="Zhu Q."/>
            <person name="Feng Y."/>
            <person name="Mount A."/>
            <person name="Hedgecock D."/>
            <person name="Xu Z."/>
            <person name="Liu Y."/>
            <person name="Domazet-Loso T."/>
            <person name="Du Y."/>
            <person name="Sun X."/>
            <person name="Zhang S."/>
            <person name="Liu B."/>
            <person name="Cheng P."/>
            <person name="Jiang X."/>
            <person name="Li J."/>
            <person name="Fan D."/>
            <person name="Wang W."/>
            <person name="Fu W."/>
            <person name="Wang T."/>
            <person name="Wang B."/>
            <person name="Zhang J."/>
            <person name="Peng Z."/>
            <person name="Li Y."/>
            <person name="Li N."/>
            <person name="Wang J."/>
            <person name="Chen M."/>
            <person name="He Y."/>
            <person name="Tan F."/>
            <person name="Song X."/>
            <person name="Zheng Q."/>
            <person name="Huang R."/>
            <person name="Yang H."/>
            <person name="Du X."/>
            <person name="Chen L."/>
            <person name="Yang M."/>
            <person name="Gaffney P.M."/>
            <person name="Wang S."/>
            <person name="Luo L."/>
            <person name="She Z."/>
            <person name="Ming Y."/>
            <person name="Huang W."/>
            <person name="Zhang S."/>
            <person name="Huang B."/>
            <person name="Zhang Y."/>
            <person name="Qu T."/>
            <person name="Ni P."/>
            <person name="Miao G."/>
            <person name="Wang J."/>
            <person name="Wang Q."/>
            <person name="Steinberg C.E."/>
            <person name="Wang H."/>
            <person name="Li N."/>
            <person name="Qian L."/>
            <person name="Zhang G."/>
            <person name="Li Y."/>
            <person name="Yang H."/>
            <person name="Liu X."/>
            <person name="Wang J."/>
            <person name="Yin Y."/>
            <person name="Wang J."/>
        </authorList>
    </citation>
    <scope>NUCLEOTIDE SEQUENCE [LARGE SCALE GENOMIC DNA]</scope>
    <source>
        <strain evidence="2">05x7-T-G4-1.051#20</strain>
    </source>
</reference>
<accession>K1S5S8</accession>
<organism evidence="2">
    <name type="scientific">Magallana gigas</name>
    <name type="common">Pacific oyster</name>
    <name type="synonym">Crassostrea gigas</name>
    <dbReference type="NCBI Taxonomy" id="29159"/>
    <lineage>
        <taxon>Eukaryota</taxon>
        <taxon>Metazoa</taxon>
        <taxon>Spiralia</taxon>
        <taxon>Lophotrochozoa</taxon>
        <taxon>Mollusca</taxon>
        <taxon>Bivalvia</taxon>
        <taxon>Autobranchia</taxon>
        <taxon>Pteriomorphia</taxon>
        <taxon>Ostreida</taxon>
        <taxon>Ostreoidea</taxon>
        <taxon>Ostreidae</taxon>
        <taxon>Magallana</taxon>
    </lineage>
</organism>
<dbReference type="HOGENOM" id="CLU_1919093_0_0_1"/>
<dbReference type="PANTHER" id="PTHR23098:SF16">
    <property type="entry name" value="REGULATORY PROTEIN ZESTE"/>
    <property type="match status" value="1"/>
</dbReference>